<feature type="compositionally biased region" description="Pro residues" evidence="1">
    <location>
        <begin position="37"/>
        <end position="50"/>
    </location>
</feature>
<name>A0ABN9PPU7_9DINO</name>
<feature type="region of interest" description="Disordered" evidence="1">
    <location>
        <begin position="24"/>
        <end position="57"/>
    </location>
</feature>
<dbReference type="Proteomes" id="UP001189429">
    <property type="component" value="Unassembled WGS sequence"/>
</dbReference>
<dbReference type="Gene3D" id="3.40.50.150">
    <property type="entry name" value="Vaccinia Virus protein VP39"/>
    <property type="match status" value="1"/>
</dbReference>
<evidence type="ECO:0000313" key="3">
    <source>
        <dbReference type="Proteomes" id="UP001189429"/>
    </source>
</evidence>
<sequence>PPLPPADPPKWCRPCDIPLYLTSPVEPSRSLPRRPPLHPSLPIPPPPAFPPSQERKGDWGRVDFCNLKFGSPDAARKVAERGPFGFVVGSDLLYGDTAPPEPLVETLAALARAPETSSAQVIMAISGNRCADEAKAFCAAAEARGIWKVSLAEPDDFLEGYNAKSAFYGSDEGPHPNVVHLTVAAPATGEEAGTDCKRRRVDGGCPGEPVSVSA</sequence>
<organism evidence="2 3">
    <name type="scientific">Prorocentrum cordatum</name>
    <dbReference type="NCBI Taxonomy" id="2364126"/>
    <lineage>
        <taxon>Eukaryota</taxon>
        <taxon>Sar</taxon>
        <taxon>Alveolata</taxon>
        <taxon>Dinophyceae</taxon>
        <taxon>Prorocentrales</taxon>
        <taxon>Prorocentraceae</taxon>
        <taxon>Prorocentrum</taxon>
    </lineage>
</organism>
<comment type="caution">
    <text evidence="2">The sequence shown here is derived from an EMBL/GenBank/DDBJ whole genome shotgun (WGS) entry which is preliminary data.</text>
</comment>
<feature type="non-terminal residue" evidence="2">
    <location>
        <position position="1"/>
    </location>
</feature>
<gene>
    <name evidence="2" type="ORF">PCOR1329_LOCUS4873</name>
</gene>
<keyword evidence="3" id="KW-1185">Reference proteome</keyword>
<proteinExistence type="predicted"/>
<evidence type="ECO:0000313" key="2">
    <source>
        <dbReference type="EMBL" id="CAK0795125.1"/>
    </source>
</evidence>
<reference evidence="2" key="1">
    <citation type="submission" date="2023-10" db="EMBL/GenBank/DDBJ databases">
        <authorList>
            <person name="Chen Y."/>
            <person name="Shah S."/>
            <person name="Dougan E. K."/>
            <person name="Thang M."/>
            <person name="Chan C."/>
        </authorList>
    </citation>
    <scope>NUCLEOTIDE SEQUENCE [LARGE SCALE GENOMIC DNA]</scope>
</reference>
<evidence type="ECO:0008006" key="4">
    <source>
        <dbReference type="Google" id="ProtNLM"/>
    </source>
</evidence>
<protein>
    <recommendedName>
        <fullName evidence="4">Indole-3-glycerol-phosphate synthase</fullName>
    </recommendedName>
</protein>
<accession>A0ABN9PPU7</accession>
<dbReference type="InterPro" id="IPR029063">
    <property type="entry name" value="SAM-dependent_MTases_sf"/>
</dbReference>
<feature type="region of interest" description="Disordered" evidence="1">
    <location>
        <begin position="189"/>
        <end position="214"/>
    </location>
</feature>
<evidence type="ECO:0000256" key="1">
    <source>
        <dbReference type="SAM" id="MobiDB-lite"/>
    </source>
</evidence>
<dbReference type="EMBL" id="CAUYUJ010001265">
    <property type="protein sequence ID" value="CAK0795125.1"/>
    <property type="molecule type" value="Genomic_DNA"/>
</dbReference>